<dbReference type="PANTHER" id="PTHR32282:SF24">
    <property type="entry name" value="GLYCOSYL TRANSFERASE FAMILY 51 DOMAIN-CONTAINING PROTEIN"/>
    <property type="match status" value="1"/>
</dbReference>
<dbReference type="SUPFAM" id="SSF56601">
    <property type="entry name" value="beta-lactamase/transpeptidase-like"/>
    <property type="match status" value="1"/>
</dbReference>
<evidence type="ECO:0000259" key="10">
    <source>
        <dbReference type="Pfam" id="PF00912"/>
    </source>
</evidence>
<evidence type="ECO:0000256" key="1">
    <source>
        <dbReference type="ARBA" id="ARBA00004752"/>
    </source>
</evidence>
<dbReference type="InterPro" id="IPR023346">
    <property type="entry name" value="Lysozyme-like_dom_sf"/>
</dbReference>
<keyword evidence="6" id="KW-0511">Multifunctional enzyme</keyword>
<organism evidence="11 12">
    <name type="scientific">Motilimonas cestriensis</name>
    <dbReference type="NCBI Taxonomy" id="2742685"/>
    <lineage>
        <taxon>Bacteria</taxon>
        <taxon>Pseudomonadati</taxon>
        <taxon>Pseudomonadota</taxon>
        <taxon>Gammaproteobacteria</taxon>
        <taxon>Alteromonadales</taxon>
        <taxon>Alteromonadales genera incertae sedis</taxon>
        <taxon>Motilimonas</taxon>
    </lineage>
</organism>
<dbReference type="SUPFAM" id="SSF53955">
    <property type="entry name" value="Lysozyme-like"/>
    <property type="match status" value="1"/>
</dbReference>
<evidence type="ECO:0000256" key="6">
    <source>
        <dbReference type="ARBA" id="ARBA00023268"/>
    </source>
</evidence>
<evidence type="ECO:0000313" key="11">
    <source>
        <dbReference type="EMBL" id="MCE2594490.1"/>
    </source>
</evidence>
<name>A0ABS8W7M8_9GAMM</name>
<keyword evidence="9" id="KW-0812">Transmembrane</keyword>
<comment type="pathway">
    <text evidence="1">Cell wall biogenesis; peptidoglycan biosynthesis.</text>
</comment>
<evidence type="ECO:0000256" key="2">
    <source>
        <dbReference type="ARBA" id="ARBA00022645"/>
    </source>
</evidence>
<dbReference type="Gene3D" id="1.10.3810.10">
    <property type="entry name" value="Biosynthetic peptidoglycan transglycosylase-like"/>
    <property type="match status" value="1"/>
</dbReference>
<keyword evidence="12" id="KW-1185">Reference proteome</keyword>
<keyword evidence="9" id="KW-1133">Transmembrane helix</keyword>
<accession>A0ABS8W7M8</accession>
<comment type="caution">
    <text evidence="11">The sequence shown here is derived from an EMBL/GenBank/DDBJ whole genome shotgun (WGS) entry which is preliminary data.</text>
</comment>
<evidence type="ECO:0000256" key="4">
    <source>
        <dbReference type="ARBA" id="ARBA00022676"/>
    </source>
</evidence>
<dbReference type="InterPro" id="IPR036950">
    <property type="entry name" value="PBP_transglycosylase"/>
</dbReference>
<dbReference type="InterPro" id="IPR050396">
    <property type="entry name" value="Glycosyltr_51/Transpeptidase"/>
</dbReference>
<dbReference type="EMBL" id="JAIMJA010000005">
    <property type="protein sequence ID" value="MCE2594490.1"/>
    <property type="molecule type" value="Genomic_DNA"/>
</dbReference>
<dbReference type="RefSeq" id="WP_233052030.1">
    <property type="nucleotide sequence ID" value="NZ_JAIMJA010000005.1"/>
</dbReference>
<dbReference type="Gene3D" id="3.40.710.10">
    <property type="entry name" value="DD-peptidase/beta-lactamase superfamily"/>
    <property type="match status" value="1"/>
</dbReference>
<feature type="transmembrane region" description="Helical" evidence="9">
    <location>
        <begin position="24"/>
        <end position="42"/>
    </location>
</feature>
<evidence type="ECO:0000256" key="5">
    <source>
        <dbReference type="ARBA" id="ARBA00022679"/>
    </source>
</evidence>
<sequence>MDNTQADAEQASIPVQSQYSISQIIKLLFIFLVLLVVAVVIYETQTSRFQSEFISNYAKTLTFEVKAGPSDSIVFPNQGPFDQRLGYVKLPAMQSTLLARGFEVTQQAHFSPSLLQYAKQGLFLPYTEKVQTGLTLQDCSGAPFYRYNYPYHYYPNFDQVPPLVIKSLLFIENKHLLSNENPLANPAVDWPRFAMAAFTQVTKALGLPGQSAGGSTLATQVEKYRHSEDGLTDSPAEKIRQMVSASVRSYRLGPNTIEARKLVVWAYLNSVPLSAAPGYGEVHGIGDGLWVWFGADVAEVNRLLDPSKNQNDTLKDIGLALRQIVSLMIAHRRPSYYLASGRDDLARLTDSYLRIFMQQGMISGQLMAAALEAKVNYRDFKKNPALLRVENSKGLQLTRTRLSQMLGSQFYDLDRMDLIADTSLNIPLQRDVSSYLAQLANPEFAEKIGLLGNRLLAPEKTADVNYSFTLMQQSEQGFKVRVQTDNTNQPFDINEGSKLELGSTAKIRVLTTYLEIIAELYETYADVDSASLRKVNVPKQDVLSRWAVDYLSKAKDRDLAKMLHAALNRKYSANPNERFFTGGGMHSFNNFSAKDNQRHATMIDSLRESLNLPFVRLMRDIVRYSTYKDENRTRLLEDDKNPQRQEYLSRFADREGKTFLRRFWQKYTGKTDAEQFDIFLNGLKQTPARLAAVHRYILPHASQGEFNAFILQRLPYKELDNKTLVQLYKRYAPGQYSLPDQGYIARVHPLELWLLGYLMQTDNVTLSDAIAASQVQRQEVYGWLFKTRHRTARDSRIRTMLEVEAFLDIHQRWAKVGYPFDHLVPSLATALGSSGDRPVALATLLGIIQNGGIKFPAQRIERLAFADNTPYQSHYQPKPITGERVMRAEVAHALKSALAEVVNAGTARRLAGMFKQADGSLLQVGAKTGTGDNRIETFGRGGQVTSSIARNRTATLVFYIGDDFFGTLTAYVPGSASDNFTFTSALPVQVLKGMVPMLMPYLDKSIAKGAHYCH</sequence>
<keyword evidence="3" id="KW-0378">Hydrolase</keyword>
<evidence type="ECO:0000256" key="8">
    <source>
        <dbReference type="ARBA" id="ARBA00049902"/>
    </source>
</evidence>
<keyword evidence="3" id="KW-0645">Protease</keyword>
<evidence type="ECO:0000256" key="7">
    <source>
        <dbReference type="ARBA" id="ARBA00044770"/>
    </source>
</evidence>
<evidence type="ECO:0000256" key="3">
    <source>
        <dbReference type="ARBA" id="ARBA00022670"/>
    </source>
</evidence>
<dbReference type="InterPro" id="IPR012338">
    <property type="entry name" value="Beta-lactam/transpept-like"/>
</dbReference>
<keyword evidence="9" id="KW-0472">Membrane</keyword>
<keyword evidence="5" id="KW-0808">Transferase</keyword>
<dbReference type="InterPro" id="IPR001264">
    <property type="entry name" value="Glyco_trans_51"/>
</dbReference>
<dbReference type="PANTHER" id="PTHR32282">
    <property type="entry name" value="BINDING PROTEIN TRANSPEPTIDASE, PUTATIVE-RELATED"/>
    <property type="match status" value="1"/>
</dbReference>
<evidence type="ECO:0000256" key="9">
    <source>
        <dbReference type="SAM" id="Phobius"/>
    </source>
</evidence>
<reference evidence="11 12" key="1">
    <citation type="journal article" date="2022" name="Environ. Microbiol. Rep.">
        <title>Eco-phylogenetic analyses reveal divergent evolution of vitamin B12 metabolism in the marine bacterial family 'Psychromonadaceae'.</title>
        <authorList>
            <person name="Jin X."/>
            <person name="Yang Y."/>
            <person name="Cao H."/>
            <person name="Gao B."/>
            <person name="Zhao Z."/>
        </authorList>
    </citation>
    <scope>NUCLEOTIDE SEQUENCE [LARGE SCALE GENOMIC DNA]</scope>
    <source>
        <strain evidence="11 12">MKS20</strain>
    </source>
</reference>
<keyword evidence="4" id="KW-0328">Glycosyltransferase</keyword>
<evidence type="ECO:0000313" key="12">
    <source>
        <dbReference type="Proteomes" id="UP001201273"/>
    </source>
</evidence>
<keyword evidence="2" id="KW-0121">Carboxypeptidase</keyword>
<gene>
    <name evidence="11" type="ORF">K6Y31_06655</name>
</gene>
<feature type="domain" description="Glycosyl transferase family 51" evidence="10">
    <location>
        <begin position="149"/>
        <end position="337"/>
    </location>
</feature>
<dbReference type="Pfam" id="PF00912">
    <property type="entry name" value="Transgly"/>
    <property type="match status" value="1"/>
</dbReference>
<comment type="catalytic activity">
    <reaction evidence="8">
        <text>[GlcNAc-(1-&gt;4)-Mur2Ac(oyl-L-Ala-gamma-D-Glu-L-Lys-D-Ala-D-Ala)](n)-di-trans,octa-cis-undecaprenyl diphosphate + beta-D-GlcNAc-(1-&gt;4)-Mur2Ac(oyl-L-Ala-gamma-D-Glu-L-Lys-D-Ala-D-Ala)-di-trans,octa-cis-undecaprenyl diphosphate = [GlcNAc-(1-&gt;4)-Mur2Ac(oyl-L-Ala-gamma-D-Glu-L-Lys-D-Ala-D-Ala)](n+1)-di-trans,octa-cis-undecaprenyl diphosphate + di-trans,octa-cis-undecaprenyl diphosphate + H(+)</text>
        <dbReference type="Rhea" id="RHEA:23708"/>
        <dbReference type="Rhea" id="RHEA-COMP:9602"/>
        <dbReference type="Rhea" id="RHEA-COMP:9603"/>
        <dbReference type="ChEBI" id="CHEBI:15378"/>
        <dbReference type="ChEBI" id="CHEBI:58405"/>
        <dbReference type="ChEBI" id="CHEBI:60033"/>
        <dbReference type="ChEBI" id="CHEBI:78435"/>
        <dbReference type="EC" id="2.4.99.28"/>
    </reaction>
</comment>
<dbReference type="EC" id="2.4.99.28" evidence="7"/>
<proteinExistence type="predicted"/>
<dbReference type="Proteomes" id="UP001201273">
    <property type="component" value="Unassembled WGS sequence"/>
</dbReference>
<protein>
    <recommendedName>
        <fullName evidence="7">peptidoglycan glycosyltransferase</fullName>
        <ecNumber evidence="7">2.4.99.28</ecNumber>
    </recommendedName>
</protein>